<dbReference type="GO" id="GO:0043190">
    <property type="term" value="C:ATP-binding cassette (ABC) transporter complex"/>
    <property type="evidence" value="ECO:0007669"/>
    <property type="project" value="InterPro"/>
</dbReference>
<sequence length="180" mass="20082">MCSKGLLKRIVLFIVAFMLTFSPAIAHAKDEVVIAQQTWSASIALSNIMKYVLETKLHIPAKIIPLAQPATWAAMDKGDGSVDVKAEIWMPNEGAYWKKYVEERKTVEASLLFGNAPQGWVIPTWVAKKYNIKTYKDLIPHAKIFDINGDGKGDIWCGAGGWQSTQITRVQIRDLDLSGY</sequence>
<gene>
    <name evidence="3" type="ORF">ENG14_02170</name>
</gene>
<dbReference type="EMBL" id="DQZW01000104">
    <property type="protein sequence ID" value="HDL89691.1"/>
    <property type="molecule type" value="Genomic_DNA"/>
</dbReference>
<dbReference type="AlphaFoldDB" id="A0A7C1AW49"/>
<protein>
    <recommendedName>
        <fullName evidence="2">ABC-type glycine betaine transport system substrate-binding domain-containing protein</fullName>
    </recommendedName>
</protein>
<dbReference type="SUPFAM" id="SSF53850">
    <property type="entry name" value="Periplasmic binding protein-like II"/>
    <property type="match status" value="1"/>
</dbReference>
<accession>A0A7C1AW49</accession>
<evidence type="ECO:0000313" key="3">
    <source>
        <dbReference type="EMBL" id="HDL89691.1"/>
    </source>
</evidence>
<comment type="caution">
    <text evidence="3">The sequence shown here is derived from an EMBL/GenBank/DDBJ whole genome shotgun (WGS) entry which is preliminary data.</text>
</comment>
<feature type="non-terminal residue" evidence="3">
    <location>
        <position position="180"/>
    </location>
</feature>
<feature type="chain" id="PRO_5028248908" description="ABC-type glycine betaine transport system substrate-binding domain-containing protein" evidence="1">
    <location>
        <begin position="29"/>
        <end position="180"/>
    </location>
</feature>
<dbReference type="GO" id="GO:0022857">
    <property type="term" value="F:transmembrane transporter activity"/>
    <property type="evidence" value="ECO:0007669"/>
    <property type="project" value="InterPro"/>
</dbReference>
<dbReference type="Gene3D" id="3.10.105.10">
    <property type="entry name" value="Dipeptide-binding Protein, Domain 3"/>
    <property type="match status" value="1"/>
</dbReference>
<feature type="domain" description="ABC-type glycine betaine transport system substrate-binding" evidence="2">
    <location>
        <begin position="31"/>
        <end position="176"/>
    </location>
</feature>
<feature type="signal peptide" evidence="1">
    <location>
        <begin position="1"/>
        <end position="28"/>
    </location>
</feature>
<evidence type="ECO:0000256" key="1">
    <source>
        <dbReference type="SAM" id="SignalP"/>
    </source>
</evidence>
<keyword evidence="1" id="KW-0732">Signal</keyword>
<dbReference type="Proteomes" id="UP000886355">
    <property type="component" value="Unassembled WGS sequence"/>
</dbReference>
<dbReference type="Pfam" id="PF04069">
    <property type="entry name" value="OpuAC"/>
    <property type="match status" value="1"/>
</dbReference>
<name>A0A7C1AW49_9BACT</name>
<dbReference type="Gene3D" id="3.40.190.100">
    <property type="entry name" value="Glycine betaine-binding periplasmic protein, domain 2"/>
    <property type="match status" value="1"/>
</dbReference>
<proteinExistence type="predicted"/>
<dbReference type="InterPro" id="IPR007210">
    <property type="entry name" value="ABC_Gly_betaine_transp_sub-bd"/>
</dbReference>
<reference evidence="3" key="1">
    <citation type="journal article" date="2020" name="mSystems">
        <title>Genome- and Community-Level Interaction Insights into Carbon Utilization and Element Cycling Functions of Hydrothermarchaeota in Hydrothermal Sediment.</title>
        <authorList>
            <person name="Zhou Z."/>
            <person name="Liu Y."/>
            <person name="Xu W."/>
            <person name="Pan J."/>
            <person name="Luo Z.H."/>
            <person name="Li M."/>
        </authorList>
    </citation>
    <scope>NUCLEOTIDE SEQUENCE [LARGE SCALE GENOMIC DNA]</scope>
    <source>
        <strain evidence="3">HyVt-19</strain>
    </source>
</reference>
<evidence type="ECO:0000259" key="2">
    <source>
        <dbReference type="Pfam" id="PF04069"/>
    </source>
</evidence>
<organism evidence="3">
    <name type="scientific">Thermodesulforhabdus norvegica</name>
    <dbReference type="NCBI Taxonomy" id="39841"/>
    <lineage>
        <taxon>Bacteria</taxon>
        <taxon>Pseudomonadati</taxon>
        <taxon>Thermodesulfobacteriota</taxon>
        <taxon>Syntrophobacteria</taxon>
        <taxon>Syntrophobacterales</taxon>
        <taxon>Thermodesulforhabdaceae</taxon>
        <taxon>Thermodesulforhabdus</taxon>
    </lineage>
</organism>